<evidence type="ECO:0000256" key="5">
    <source>
        <dbReference type="SAM" id="MobiDB-lite"/>
    </source>
</evidence>
<feature type="transmembrane region" description="Helical" evidence="6">
    <location>
        <begin position="135"/>
        <end position="155"/>
    </location>
</feature>
<evidence type="ECO:0000313" key="8">
    <source>
        <dbReference type="EMBL" id="KAF2269522.1"/>
    </source>
</evidence>
<comment type="subcellular location">
    <subcellularLocation>
        <location evidence="1">Membrane</location>
        <topology evidence="1">Multi-pass membrane protein</topology>
    </subcellularLocation>
</comment>
<reference evidence="9" key="1">
    <citation type="journal article" date="2020" name="Stud. Mycol.">
        <title>101 Dothideomycetes genomes: A test case for predicting lifestyles and emergence of pathogens.</title>
        <authorList>
            <person name="Haridas S."/>
            <person name="Albert R."/>
            <person name="Binder M."/>
            <person name="Bloem J."/>
            <person name="LaButti K."/>
            <person name="Salamov A."/>
            <person name="Andreopoulos B."/>
            <person name="Baker S."/>
            <person name="Barry K."/>
            <person name="Bills G."/>
            <person name="Bluhm B."/>
            <person name="Cannon C."/>
            <person name="Castanera R."/>
            <person name="Culley D."/>
            <person name="Daum C."/>
            <person name="Ezra D."/>
            <person name="Gonzalez J."/>
            <person name="Henrissat B."/>
            <person name="Kuo A."/>
            <person name="Liang C."/>
            <person name="Lipzen A."/>
            <person name="Lutzoni F."/>
            <person name="Magnuson J."/>
            <person name="Mondo S."/>
            <person name="Nolan M."/>
            <person name="Ohm R."/>
            <person name="Pangilinan J."/>
            <person name="Park H.-J."/>
            <person name="Ramirez L."/>
            <person name="Alfaro M."/>
            <person name="Sun H."/>
            <person name="Tritt A."/>
            <person name="Yoshinaga Y."/>
            <person name="Zwiers L.-H."/>
            <person name="Turgeon B."/>
            <person name="Goodwin S."/>
            <person name="Spatafora J."/>
            <person name="Crous P."/>
            <person name="Grigoriev I."/>
        </authorList>
    </citation>
    <scope>NUCLEOTIDE SEQUENCE [LARGE SCALE GENOMIC DNA]</scope>
    <source>
        <strain evidence="9">CBS 304.66</strain>
    </source>
</reference>
<dbReference type="CDD" id="cd17476">
    <property type="entry name" value="MFS_Amf1_MDR_like"/>
    <property type="match status" value="1"/>
</dbReference>
<feature type="region of interest" description="Disordered" evidence="5">
    <location>
        <begin position="1"/>
        <end position="49"/>
    </location>
</feature>
<dbReference type="PANTHER" id="PTHR42718:SF1">
    <property type="entry name" value="LOW AFFINITY AMMONIUM TRANSPORTER"/>
    <property type="match status" value="1"/>
</dbReference>
<keyword evidence="3 6" id="KW-1133">Transmembrane helix</keyword>
<dbReference type="Proteomes" id="UP000800093">
    <property type="component" value="Unassembled WGS sequence"/>
</dbReference>
<evidence type="ECO:0000256" key="2">
    <source>
        <dbReference type="ARBA" id="ARBA00022692"/>
    </source>
</evidence>
<dbReference type="GO" id="GO:0022857">
    <property type="term" value="F:transmembrane transporter activity"/>
    <property type="evidence" value="ECO:0007669"/>
    <property type="project" value="InterPro"/>
</dbReference>
<evidence type="ECO:0000256" key="4">
    <source>
        <dbReference type="ARBA" id="ARBA00023136"/>
    </source>
</evidence>
<dbReference type="Gene3D" id="1.20.1250.20">
    <property type="entry name" value="MFS general substrate transporter like domains"/>
    <property type="match status" value="2"/>
</dbReference>
<evidence type="ECO:0000256" key="6">
    <source>
        <dbReference type="SAM" id="Phobius"/>
    </source>
</evidence>
<protein>
    <submittedName>
        <fullName evidence="8">MFS general substrate transporter</fullName>
    </submittedName>
</protein>
<evidence type="ECO:0000256" key="3">
    <source>
        <dbReference type="ARBA" id="ARBA00022989"/>
    </source>
</evidence>
<feature type="transmembrane region" description="Helical" evidence="6">
    <location>
        <begin position="167"/>
        <end position="188"/>
    </location>
</feature>
<keyword evidence="2 6" id="KW-0812">Transmembrane</keyword>
<proteinExistence type="predicted"/>
<feature type="transmembrane region" description="Helical" evidence="6">
    <location>
        <begin position="105"/>
        <end position="123"/>
    </location>
</feature>
<dbReference type="GO" id="GO:0016020">
    <property type="term" value="C:membrane"/>
    <property type="evidence" value="ECO:0007669"/>
    <property type="project" value="UniProtKB-SubCell"/>
</dbReference>
<feature type="transmembrane region" description="Helical" evidence="6">
    <location>
        <begin position="297"/>
        <end position="315"/>
    </location>
</feature>
<organism evidence="8 9">
    <name type="scientific">Lojkania enalia</name>
    <dbReference type="NCBI Taxonomy" id="147567"/>
    <lineage>
        <taxon>Eukaryota</taxon>
        <taxon>Fungi</taxon>
        <taxon>Dikarya</taxon>
        <taxon>Ascomycota</taxon>
        <taxon>Pezizomycotina</taxon>
        <taxon>Dothideomycetes</taxon>
        <taxon>Pleosporomycetidae</taxon>
        <taxon>Pleosporales</taxon>
        <taxon>Pleosporales incertae sedis</taxon>
        <taxon>Lojkania</taxon>
    </lineage>
</organism>
<sequence>MSPTGAMSEKASHSASSNVRLDLEYAEPTMSDTTNSPTETDEAAKDDPIELTRTKSIAETLSLPREILVVAIVCSAQLLTQAGLGNVQTIVHIIGDHFGLTAGELPWLIAGYSLTVGTFILISGRFGDVFGYKRMLLIGFSWMAIWTMVLGLSFYSNHVLFTFARVLQGIGPAIMLPNGLAILGATYAPGRRKAMVFAIFGATAPTGSVIGSTFSGLFALAWWPWTYWSFSIYLVIITVVGSYIVPDPPKKSTFADKPLKEKLWDLDLPGATAGVTALVLFNFAWNQAPLVGWPKAYVYVVMIIGILFVPLFFYIELRVSPYPLIPFEALSSDVAFVLASVACGWSGFGIWYYYIWQYAQVLRGASPLLSSAWVAPVVPSGIIAAIITGLVIHRIGPPPVMMIALTAFTIGIVLIMTAPLSQTYWAQFFLCTLITPWGMDMSFPAATLILSDAVKKEHQGIGASLVNTVVNYSISLGLGFAGTVEVHVNNGGTTPEDILKGYRAAWYMAVGLSGLGMGISTLYCFICWRANKMRANLSEKDEEAKA</sequence>
<feature type="transmembrane region" description="Helical" evidence="6">
    <location>
        <begin position="266"/>
        <end position="285"/>
    </location>
</feature>
<dbReference type="EMBL" id="ML986582">
    <property type="protein sequence ID" value="KAF2269522.1"/>
    <property type="molecule type" value="Genomic_DNA"/>
</dbReference>
<dbReference type="SUPFAM" id="SSF103473">
    <property type="entry name" value="MFS general substrate transporter"/>
    <property type="match status" value="1"/>
</dbReference>
<feature type="transmembrane region" description="Helical" evidence="6">
    <location>
        <begin position="225"/>
        <end position="245"/>
    </location>
</feature>
<accession>A0A9P4NAA5</accession>
<dbReference type="InterPro" id="IPR036259">
    <property type="entry name" value="MFS_trans_sf"/>
</dbReference>
<evidence type="ECO:0000313" key="9">
    <source>
        <dbReference type="Proteomes" id="UP000800093"/>
    </source>
</evidence>
<dbReference type="Pfam" id="PF07690">
    <property type="entry name" value="MFS_1"/>
    <property type="match status" value="1"/>
</dbReference>
<dbReference type="InterPro" id="IPR020846">
    <property type="entry name" value="MFS_dom"/>
</dbReference>
<feature type="transmembrane region" description="Helical" evidence="6">
    <location>
        <begin position="335"/>
        <end position="356"/>
    </location>
</feature>
<dbReference type="PROSITE" id="PS50850">
    <property type="entry name" value="MFS"/>
    <property type="match status" value="1"/>
</dbReference>
<gene>
    <name evidence="8" type="ORF">CC78DRAFT_557906</name>
</gene>
<dbReference type="InterPro" id="IPR011701">
    <property type="entry name" value="MFS"/>
</dbReference>
<dbReference type="OrthoDB" id="2428527at2759"/>
<evidence type="ECO:0000259" key="7">
    <source>
        <dbReference type="PROSITE" id="PS50850"/>
    </source>
</evidence>
<dbReference type="AlphaFoldDB" id="A0A9P4NAA5"/>
<evidence type="ECO:0000256" key="1">
    <source>
        <dbReference type="ARBA" id="ARBA00004141"/>
    </source>
</evidence>
<feature type="transmembrane region" description="Helical" evidence="6">
    <location>
        <begin position="399"/>
        <end position="418"/>
    </location>
</feature>
<keyword evidence="9" id="KW-1185">Reference proteome</keyword>
<feature type="transmembrane region" description="Helical" evidence="6">
    <location>
        <begin position="504"/>
        <end position="528"/>
    </location>
</feature>
<keyword evidence="4 6" id="KW-0472">Membrane</keyword>
<name>A0A9P4NAA5_9PLEO</name>
<comment type="caution">
    <text evidence="8">The sequence shown here is derived from an EMBL/GenBank/DDBJ whole genome shotgun (WGS) entry which is preliminary data.</text>
</comment>
<dbReference type="PANTHER" id="PTHR42718">
    <property type="entry name" value="MAJOR FACILITATOR SUPERFAMILY MULTIDRUG TRANSPORTER MFSC"/>
    <property type="match status" value="1"/>
</dbReference>
<feature type="transmembrane region" description="Helical" evidence="6">
    <location>
        <begin position="462"/>
        <end position="484"/>
    </location>
</feature>
<feature type="domain" description="Major facilitator superfamily (MFS) profile" evidence="7">
    <location>
        <begin position="69"/>
        <end position="532"/>
    </location>
</feature>
<feature type="transmembrane region" description="Helical" evidence="6">
    <location>
        <begin position="368"/>
        <end position="392"/>
    </location>
</feature>
<feature type="transmembrane region" description="Helical" evidence="6">
    <location>
        <begin position="195"/>
        <end position="219"/>
    </location>
</feature>